<sequence>MWQSPFIQRVLHQLPPPIVACHVINSSELSQSQLDKCPRPCNALKTATGFASAHVSRTQPSISISLSSRKQIRSGVFKQHVRLTSSI</sequence>
<evidence type="ECO:0000313" key="1">
    <source>
        <dbReference type="EMBL" id="KAK9140175.1"/>
    </source>
</evidence>
<proteinExistence type="predicted"/>
<reference evidence="1 2" key="1">
    <citation type="submission" date="2024-01" db="EMBL/GenBank/DDBJ databases">
        <title>Genome assemblies of Stephania.</title>
        <authorList>
            <person name="Yang L."/>
        </authorList>
    </citation>
    <scope>NUCLEOTIDE SEQUENCE [LARGE SCALE GENOMIC DNA]</scope>
    <source>
        <strain evidence="1">JXDWG</strain>
        <tissue evidence="1">Leaf</tissue>
    </source>
</reference>
<comment type="caution">
    <text evidence="1">The sequence shown here is derived from an EMBL/GenBank/DDBJ whole genome shotgun (WGS) entry which is preliminary data.</text>
</comment>
<accession>A0AAP0JW75</accession>
<gene>
    <name evidence="1" type="ORF">Scep_009856</name>
</gene>
<name>A0AAP0JW75_9MAGN</name>
<keyword evidence="2" id="KW-1185">Reference proteome</keyword>
<dbReference type="EMBL" id="JBBNAG010000004">
    <property type="protein sequence ID" value="KAK9140175.1"/>
    <property type="molecule type" value="Genomic_DNA"/>
</dbReference>
<organism evidence="1 2">
    <name type="scientific">Stephania cephalantha</name>
    <dbReference type="NCBI Taxonomy" id="152367"/>
    <lineage>
        <taxon>Eukaryota</taxon>
        <taxon>Viridiplantae</taxon>
        <taxon>Streptophyta</taxon>
        <taxon>Embryophyta</taxon>
        <taxon>Tracheophyta</taxon>
        <taxon>Spermatophyta</taxon>
        <taxon>Magnoliopsida</taxon>
        <taxon>Ranunculales</taxon>
        <taxon>Menispermaceae</taxon>
        <taxon>Menispermoideae</taxon>
        <taxon>Cissampelideae</taxon>
        <taxon>Stephania</taxon>
    </lineage>
</organism>
<dbReference type="AlphaFoldDB" id="A0AAP0JW75"/>
<evidence type="ECO:0000313" key="2">
    <source>
        <dbReference type="Proteomes" id="UP001419268"/>
    </source>
</evidence>
<protein>
    <submittedName>
        <fullName evidence="1">Uncharacterized protein</fullName>
    </submittedName>
</protein>
<dbReference type="Proteomes" id="UP001419268">
    <property type="component" value="Unassembled WGS sequence"/>
</dbReference>